<evidence type="ECO:0000313" key="7">
    <source>
        <dbReference type="Proteomes" id="UP001153069"/>
    </source>
</evidence>
<dbReference type="CDD" id="cd13844">
    <property type="entry name" value="CuRO_1_BOD_CotA_like"/>
    <property type="match status" value="1"/>
</dbReference>
<feature type="domain" description="Plastocyanin-like" evidence="5">
    <location>
        <begin position="171"/>
        <end position="247"/>
    </location>
</feature>
<reference evidence="6" key="1">
    <citation type="submission" date="2020-06" db="EMBL/GenBank/DDBJ databases">
        <authorList>
            <consortium name="Plant Systems Biology data submission"/>
        </authorList>
    </citation>
    <scope>NUCLEOTIDE SEQUENCE</scope>
    <source>
        <strain evidence="6">D6</strain>
    </source>
</reference>
<dbReference type="EMBL" id="CAICTM010001499">
    <property type="protein sequence ID" value="CAB9524162.1"/>
    <property type="molecule type" value="Genomic_DNA"/>
</dbReference>
<dbReference type="PANTHER" id="PTHR48267:SF1">
    <property type="entry name" value="BILIRUBIN OXIDASE"/>
    <property type="match status" value="1"/>
</dbReference>
<gene>
    <name evidence="6" type="ORF">SEMRO_1501_G277940.1</name>
</gene>
<dbReference type="GO" id="GO:0016491">
    <property type="term" value="F:oxidoreductase activity"/>
    <property type="evidence" value="ECO:0007669"/>
    <property type="project" value="InterPro"/>
</dbReference>
<dbReference type="Pfam" id="PF07732">
    <property type="entry name" value="Cu-oxidase_3"/>
    <property type="match status" value="1"/>
</dbReference>
<evidence type="ECO:0000256" key="3">
    <source>
        <dbReference type="SAM" id="SignalP"/>
    </source>
</evidence>
<protein>
    <submittedName>
        <fullName evidence="6">Multicopper oxidase LPR1 homolog</fullName>
    </submittedName>
</protein>
<feature type="signal peptide" evidence="3">
    <location>
        <begin position="1"/>
        <end position="25"/>
    </location>
</feature>
<feature type="region of interest" description="Disordered" evidence="2">
    <location>
        <begin position="696"/>
        <end position="715"/>
    </location>
</feature>
<feature type="compositionally biased region" description="Basic residues" evidence="2">
    <location>
        <begin position="705"/>
        <end position="715"/>
    </location>
</feature>
<dbReference type="Proteomes" id="UP001153069">
    <property type="component" value="Unassembled WGS sequence"/>
</dbReference>
<evidence type="ECO:0000313" key="6">
    <source>
        <dbReference type="EMBL" id="CAB9524162.1"/>
    </source>
</evidence>
<dbReference type="OrthoDB" id="262547at2759"/>
<dbReference type="InterPro" id="IPR011706">
    <property type="entry name" value="Cu-oxidase_C"/>
</dbReference>
<dbReference type="InterPro" id="IPR008972">
    <property type="entry name" value="Cupredoxin"/>
</dbReference>
<dbReference type="SUPFAM" id="SSF49503">
    <property type="entry name" value="Cupredoxins"/>
    <property type="match status" value="2"/>
</dbReference>
<dbReference type="InterPro" id="IPR045087">
    <property type="entry name" value="Cu-oxidase_fam"/>
</dbReference>
<comment type="caution">
    <text evidence="6">The sequence shown here is derived from an EMBL/GenBank/DDBJ whole genome shotgun (WGS) entry which is preliminary data.</text>
</comment>
<dbReference type="PANTHER" id="PTHR48267">
    <property type="entry name" value="CUPREDOXIN SUPERFAMILY PROTEIN"/>
    <property type="match status" value="1"/>
</dbReference>
<proteinExistence type="inferred from homology"/>
<sequence length="715" mass="79944">MVEASIFQRSLILFVFLSGGKKVVAEVASTGLADPAHQTLFSVDLPNPLDPSFLFQTSTTTTIEVTVGTGVSDTGLVDANGDKLPTPIWGYGTEATGHTWPGRTFEVTSDEPLRVKWINNIPISGGYILTGKDNGELGDFTGRSVVDTSYHWAYSIPGYEQYTIENHGTPIVPHLHGSHTDAPYDGNPEYFFTPEWAIKGPQWVDEEYVYANEQPAAMLWYHDHALGITRLNVHAGMAGVYMIRDEKDTGKPDNAYDLPAFPYEMPLLIQDRMFKENGELFYPSFKGDPFYADFITDEGAQVEDDHPSALAEFFGDFMVVNGKIWPKMKVEPRQYRLRLLNGCDSRFLVVQFMVDAPEFPSGSDGGFNVGRNMDGIPIPFTVIGGDQGLAASPTKVDRLLVEPSARYDIIIDFAGWEGRVIMKNLGGDEPFGGDIPGPQAFEFTDKIMAFDIDLPFDNNVPDNFDPNNIAVPIHPREANRMRRVALFEGHDQFGRLQPLLGTVDPATDASGEPIYWPNTAEYRNAGISGPMVGAMTWHAPTTENPRLYDVEDWEIWNVSADAHPVHLHLVHFEVIRRQLISYDSNVNEDGEIEIHLGESPAGDGTYTMDHPLLQHDGSIGEGYLVMNPTYGDEVDLSTMPEYVTNFPKDTVTALPGQVTTIRVYFDKPGRYNWHCHILSHEDHEMMRVFHVGPLPKEESEEGMGRIRRRQTRIVH</sequence>
<dbReference type="Pfam" id="PF07731">
    <property type="entry name" value="Cu-oxidase_2"/>
    <property type="match status" value="2"/>
</dbReference>
<dbReference type="GO" id="GO:0005507">
    <property type="term" value="F:copper ion binding"/>
    <property type="evidence" value="ECO:0007669"/>
    <property type="project" value="InterPro"/>
</dbReference>
<dbReference type="AlphaFoldDB" id="A0A9N8EN42"/>
<name>A0A9N8EN42_9STRA</name>
<evidence type="ECO:0000259" key="4">
    <source>
        <dbReference type="Pfam" id="PF07731"/>
    </source>
</evidence>
<dbReference type="InterPro" id="IPR011707">
    <property type="entry name" value="Cu-oxidase-like_N"/>
</dbReference>
<evidence type="ECO:0000259" key="5">
    <source>
        <dbReference type="Pfam" id="PF07732"/>
    </source>
</evidence>
<evidence type="ECO:0000256" key="1">
    <source>
        <dbReference type="ARBA" id="ARBA00010609"/>
    </source>
</evidence>
<keyword evidence="7" id="KW-1185">Reference proteome</keyword>
<keyword evidence="3" id="KW-0732">Signal</keyword>
<dbReference type="Gene3D" id="2.60.40.420">
    <property type="entry name" value="Cupredoxins - blue copper proteins"/>
    <property type="match status" value="3"/>
</dbReference>
<feature type="domain" description="Plastocyanin-like" evidence="4">
    <location>
        <begin position="540"/>
        <end position="578"/>
    </location>
</feature>
<organism evidence="6 7">
    <name type="scientific">Seminavis robusta</name>
    <dbReference type="NCBI Taxonomy" id="568900"/>
    <lineage>
        <taxon>Eukaryota</taxon>
        <taxon>Sar</taxon>
        <taxon>Stramenopiles</taxon>
        <taxon>Ochrophyta</taxon>
        <taxon>Bacillariophyta</taxon>
        <taxon>Bacillariophyceae</taxon>
        <taxon>Bacillariophycidae</taxon>
        <taxon>Naviculales</taxon>
        <taxon>Naviculaceae</taxon>
        <taxon>Seminavis</taxon>
    </lineage>
</organism>
<accession>A0A9N8EN42</accession>
<feature type="chain" id="PRO_5040109824" evidence="3">
    <location>
        <begin position="26"/>
        <end position="715"/>
    </location>
</feature>
<evidence type="ECO:0000256" key="2">
    <source>
        <dbReference type="SAM" id="MobiDB-lite"/>
    </source>
</evidence>
<feature type="domain" description="Plastocyanin-like" evidence="4">
    <location>
        <begin position="639"/>
        <end position="693"/>
    </location>
</feature>
<comment type="similarity">
    <text evidence="1">Belongs to the multicopper oxidase family.</text>
</comment>